<organism evidence="1 2">
    <name type="scientific">Burkholderia ubonensis</name>
    <dbReference type="NCBI Taxonomy" id="101571"/>
    <lineage>
        <taxon>Bacteria</taxon>
        <taxon>Pseudomonadati</taxon>
        <taxon>Pseudomonadota</taxon>
        <taxon>Betaproteobacteria</taxon>
        <taxon>Burkholderiales</taxon>
        <taxon>Burkholderiaceae</taxon>
        <taxon>Burkholderia</taxon>
        <taxon>Burkholderia cepacia complex</taxon>
    </lineage>
</organism>
<gene>
    <name evidence="1" type="ORF">WJ35_21785</name>
</gene>
<proteinExistence type="predicted"/>
<dbReference type="Gene3D" id="3.20.20.80">
    <property type="entry name" value="Glycosidases"/>
    <property type="match status" value="1"/>
</dbReference>
<dbReference type="AlphaFoldDB" id="A0A1B4LKI1"/>
<name>A0A1B4LKI1_9BURK</name>
<accession>A0A1B4LKI1</accession>
<dbReference type="EMBL" id="CP013422">
    <property type="protein sequence ID" value="AOJ77710.1"/>
    <property type="molecule type" value="Genomic_DNA"/>
</dbReference>
<dbReference type="Proteomes" id="UP000243680">
    <property type="component" value="Chromosome 2"/>
</dbReference>
<evidence type="ECO:0000313" key="1">
    <source>
        <dbReference type="EMBL" id="AOJ77710.1"/>
    </source>
</evidence>
<sequence>MTIYAIRALRRFRQRIGRLRQAAGPRRRVHVAHATPFAAVAASLAMTACSWTAHDVHADGIVWQLDNATINPAGNWQQLGVHELLIQWSAVDDTAYLAGTGMRTASHLPDWQRIGREPWARNVILGLAGYQDERRARTQLSALADQSVAVARAPVPLHVTGYYFPVEIDPTWQDAPKLAAILNRLPRPLWVSVYDQSNIGGKALADWLVTWLPADVGVLFQDGCGVYAREPYVARTYVDDLAARLGKRRVRLIAEAFRPAERGGFRAATADELAAQLAVYRGYSVYLFDGPHYVSDALTRELAGRKGRPRAVAAGGVGQ</sequence>
<dbReference type="RefSeq" id="WP_059567480.1">
    <property type="nucleotide sequence ID" value="NZ_CP013422.1"/>
</dbReference>
<protein>
    <submittedName>
        <fullName evidence="1">Uncharacterized protein</fullName>
    </submittedName>
</protein>
<reference evidence="1 2" key="1">
    <citation type="submission" date="2015-12" db="EMBL/GenBank/DDBJ databases">
        <title>Diversity of Burkholderia near neighbor genomes.</title>
        <authorList>
            <person name="Sahl J."/>
            <person name="Wagner D."/>
            <person name="Keim P."/>
        </authorList>
    </citation>
    <scope>NUCLEOTIDE SEQUENCE [LARGE SCALE GENOMIC DNA]</scope>
    <source>
        <strain evidence="1 2">MSMB0783</strain>
    </source>
</reference>
<evidence type="ECO:0000313" key="2">
    <source>
        <dbReference type="Proteomes" id="UP000243680"/>
    </source>
</evidence>